<evidence type="ECO:0008006" key="3">
    <source>
        <dbReference type="Google" id="ProtNLM"/>
    </source>
</evidence>
<name>A0A3M7PFE0_BRAPC</name>
<gene>
    <name evidence="1" type="ORF">BpHYR1_021023</name>
</gene>
<dbReference type="Proteomes" id="UP000276133">
    <property type="component" value="Unassembled WGS sequence"/>
</dbReference>
<accession>A0A3M7PFE0</accession>
<organism evidence="1 2">
    <name type="scientific">Brachionus plicatilis</name>
    <name type="common">Marine rotifer</name>
    <name type="synonym">Brachionus muelleri</name>
    <dbReference type="NCBI Taxonomy" id="10195"/>
    <lineage>
        <taxon>Eukaryota</taxon>
        <taxon>Metazoa</taxon>
        <taxon>Spiralia</taxon>
        <taxon>Gnathifera</taxon>
        <taxon>Rotifera</taxon>
        <taxon>Eurotatoria</taxon>
        <taxon>Monogononta</taxon>
        <taxon>Pseudotrocha</taxon>
        <taxon>Ploima</taxon>
        <taxon>Brachionidae</taxon>
        <taxon>Brachionus</taxon>
    </lineage>
</organism>
<reference evidence="1 2" key="1">
    <citation type="journal article" date="2018" name="Sci. Rep.">
        <title>Genomic signatures of local adaptation to the degree of environmental predictability in rotifers.</title>
        <authorList>
            <person name="Franch-Gras L."/>
            <person name="Hahn C."/>
            <person name="Garcia-Roger E.M."/>
            <person name="Carmona M.J."/>
            <person name="Serra M."/>
            <person name="Gomez A."/>
        </authorList>
    </citation>
    <scope>NUCLEOTIDE SEQUENCE [LARGE SCALE GENOMIC DNA]</scope>
    <source>
        <strain evidence="1">HYR1</strain>
    </source>
</reference>
<evidence type="ECO:0000313" key="1">
    <source>
        <dbReference type="EMBL" id="RMZ97450.1"/>
    </source>
</evidence>
<dbReference type="EMBL" id="REGN01011408">
    <property type="protein sequence ID" value="RMZ97450.1"/>
    <property type="molecule type" value="Genomic_DNA"/>
</dbReference>
<sequence>MSLIQYSFIPFEACNDKIKEKIQRIQNNALRIILRVPKRTSTKLIHAIVDIKMINERIKEHFKYLDNAYNIDREIKQLIDTQDEQSTKKSLLTKKMNENYIELS</sequence>
<dbReference type="AlphaFoldDB" id="A0A3M7PFE0"/>
<keyword evidence="2" id="KW-1185">Reference proteome</keyword>
<comment type="caution">
    <text evidence="1">The sequence shown here is derived from an EMBL/GenBank/DDBJ whole genome shotgun (WGS) entry which is preliminary data.</text>
</comment>
<protein>
    <recommendedName>
        <fullName evidence="3">RNA-directed DNA polymerase from mobile element jockey-like</fullName>
    </recommendedName>
</protein>
<evidence type="ECO:0000313" key="2">
    <source>
        <dbReference type="Proteomes" id="UP000276133"/>
    </source>
</evidence>
<proteinExistence type="predicted"/>